<proteinExistence type="predicted"/>
<protein>
    <submittedName>
        <fullName evidence="2">Uncharacterized protein</fullName>
    </submittedName>
</protein>
<evidence type="ECO:0000313" key="2">
    <source>
        <dbReference type="EMBL" id="RLN12418.1"/>
    </source>
</evidence>
<dbReference type="EMBL" id="PQIB02000006">
    <property type="protein sequence ID" value="RLN12418.1"/>
    <property type="molecule type" value="Genomic_DNA"/>
</dbReference>
<feature type="region of interest" description="Disordered" evidence="1">
    <location>
        <begin position="1"/>
        <end position="58"/>
    </location>
</feature>
<feature type="region of interest" description="Disordered" evidence="1">
    <location>
        <begin position="211"/>
        <end position="233"/>
    </location>
</feature>
<comment type="caution">
    <text evidence="2">The sequence shown here is derived from an EMBL/GenBank/DDBJ whole genome shotgun (WGS) entry which is preliminary data.</text>
</comment>
<accession>A0A3L6S1X8</accession>
<evidence type="ECO:0000256" key="1">
    <source>
        <dbReference type="SAM" id="MobiDB-lite"/>
    </source>
</evidence>
<reference evidence="3" key="1">
    <citation type="journal article" date="2019" name="Nat. Commun.">
        <title>The genome of broomcorn millet.</title>
        <authorList>
            <person name="Zou C."/>
            <person name="Miki D."/>
            <person name="Li D."/>
            <person name="Tang Q."/>
            <person name="Xiao L."/>
            <person name="Rajput S."/>
            <person name="Deng P."/>
            <person name="Jia W."/>
            <person name="Huang R."/>
            <person name="Zhang M."/>
            <person name="Sun Y."/>
            <person name="Hu J."/>
            <person name="Fu X."/>
            <person name="Schnable P.S."/>
            <person name="Li F."/>
            <person name="Zhang H."/>
            <person name="Feng B."/>
            <person name="Zhu X."/>
            <person name="Liu R."/>
            <person name="Schnable J.C."/>
            <person name="Zhu J.-K."/>
            <person name="Zhang H."/>
        </authorList>
    </citation>
    <scope>NUCLEOTIDE SEQUENCE [LARGE SCALE GENOMIC DNA]</scope>
</reference>
<dbReference type="Proteomes" id="UP000275267">
    <property type="component" value="Unassembled WGS sequence"/>
</dbReference>
<evidence type="ECO:0000313" key="3">
    <source>
        <dbReference type="Proteomes" id="UP000275267"/>
    </source>
</evidence>
<dbReference type="AlphaFoldDB" id="A0A3L6S1X8"/>
<keyword evidence="3" id="KW-1185">Reference proteome</keyword>
<organism evidence="2 3">
    <name type="scientific">Panicum miliaceum</name>
    <name type="common">Proso millet</name>
    <name type="synonym">Broomcorn millet</name>
    <dbReference type="NCBI Taxonomy" id="4540"/>
    <lineage>
        <taxon>Eukaryota</taxon>
        <taxon>Viridiplantae</taxon>
        <taxon>Streptophyta</taxon>
        <taxon>Embryophyta</taxon>
        <taxon>Tracheophyta</taxon>
        <taxon>Spermatophyta</taxon>
        <taxon>Magnoliopsida</taxon>
        <taxon>Liliopsida</taxon>
        <taxon>Poales</taxon>
        <taxon>Poaceae</taxon>
        <taxon>PACMAD clade</taxon>
        <taxon>Panicoideae</taxon>
        <taxon>Panicodae</taxon>
        <taxon>Paniceae</taxon>
        <taxon>Panicinae</taxon>
        <taxon>Panicum</taxon>
        <taxon>Panicum sect. Panicum</taxon>
    </lineage>
</organism>
<feature type="compositionally biased region" description="Pro residues" evidence="1">
    <location>
        <begin position="9"/>
        <end position="19"/>
    </location>
</feature>
<gene>
    <name evidence="2" type="ORF">C2845_PM09G05640</name>
</gene>
<dbReference type="OrthoDB" id="687396at2759"/>
<feature type="compositionally biased region" description="Pro residues" evidence="1">
    <location>
        <begin position="28"/>
        <end position="38"/>
    </location>
</feature>
<name>A0A3L6S1X8_PANMI</name>
<sequence length="376" mass="40737">MGAPRPNLARPPPPSPPSHQNPNAALLPSPPPGRPNSPSPFSSKPAGVGEEEKSDELRRRELRRAGAGGAPCLDLVLDRHSCSLLSGTYYIPAGDGQRRLRVDTREVPWGGGDPYRGELARFESWGDPPSVAGAAATRFTTPAASATPGVGVAFELRWRPRSSSGLATLLGGGARRRRASRVLARVELALPEDAVAVERWLTHGHLFKAAVSARPPPPAVGTEGSTPPRPRRQVRAQCARSCTAGRLDWRKHLVCGGAKLGGSIEAGSKTERIRSKALVTIQNAKTRTIRLYSRLERGPQLPIDGHDKAGGHKGMWYDISEHEGAGPCGSAGWKGTGPWGGAAEGICPWRERERGDKRKERWRIFWFINIKKYMKE</sequence>